<accession>A0A517P0N2</accession>
<evidence type="ECO:0000256" key="2">
    <source>
        <dbReference type="SAM" id="Phobius"/>
    </source>
</evidence>
<evidence type="ECO:0000259" key="4">
    <source>
        <dbReference type="Pfam" id="PF07587"/>
    </source>
</evidence>
<dbReference type="EMBL" id="CP036526">
    <property type="protein sequence ID" value="QDT12932.1"/>
    <property type="molecule type" value="Genomic_DNA"/>
</dbReference>
<gene>
    <name evidence="5" type="ORF">K239x_49470</name>
</gene>
<dbReference type="InterPro" id="IPR011444">
    <property type="entry name" value="DUF1549"/>
</dbReference>
<feature type="region of interest" description="Disordered" evidence="1">
    <location>
        <begin position="113"/>
        <end position="136"/>
    </location>
</feature>
<dbReference type="InterPro" id="IPR022655">
    <property type="entry name" value="DUF1553"/>
</dbReference>
<feature type="domain" description="DUF1549" evidence="3">
    <location>
        <begin position="312"/>
        <end position="495"/>
    </location>
</feature>
<evidence type="ECO:0000259" key="3">
    <source>
        <dbReference type="Pfam" id="PF07583"/>
    </source>
</evidence>
<sequence>MNPESSPSNQELSDNDVALLLREALDAPPVPPSLIKKIDRGIQREWGTTSSPSTVPAKRLAARDRLRRVWPAVAAIAGMLMLGFFVFGGSSSYAWATMLEAIARQPAFQIDDASSGEPMAHLSNDSESGRSESDSRHIPPFLRLILRKTSLDGKIAMDGLQVKDEGWRKSGDQILLTCAIENDSSQRFRMEFSLDPKTSLPKTVRLLDQDQSDAKRSRPLRVSYPSPESIAVARQSASLVAKATGRDASGGDAESGPSKAIDLANATDLADVTGKSPAAENPVRDTLSWGETPQWPSVSVVHRSDVEMGQAIDQTLAQLWQEQGIDPVPLAEDSELLRRVYLDIAGRTPTVTEARHYLEDADPDRYRELVQRLITSADHASHLATTLRTFLIPEGVDLEEFGGREEFDRWLAQRFEAGEAYDSIVRQLLLAEGRLSKSGPLLFYSAAKLDPDRLAAQTSRVFLGIRLECAQCHDHPFEPWLQEDFWSYAAFFARISRPQAELETVSSVMQVRDVDRGDVMLPETDMIVPPRFLGSDDNDENDESVDRRVRLANWLTSPKNPYFARATVNRLWSLMFGRGIVDPVDDFGSAHPPLSPELLDLLASQLIDSGFDLQNVMQTIALSRAYQLSSASPQGDSSAKGLQRLKHFAQMEVKTLTAPQLYDCITVATLLDQNAGVGGGFQLNRFGNSGRAAFLQQFASPASNRIEFNAGIPQALTLMNGGLIDSATGVDSSGLLKSLDAPFFSNDERMEVLFLATLSRKPTGSEWNLLRSAIPENAPVNIRSEVLSDMLWALINSAEFSLNH</sequence>
<evidence type="ECO:0008006" key="7">
    <source>
        <dbReference type="Google" id="ProtNLM"/>
    </source>
</evidence>
<feature type="domain" description="DUF1553" evidence="4">
    <location>
        <begin position="547"/>
        <end position="674"/>
    </location>
</feature>
<dbReference type="Pfam" id="PF07587">
    <property type="entry name" value="PSD1"/>
    <property type="match status" value="1"/>
</dbReference>
<dbReference type="PANTHER" id="PTHR35889">
    <property type="entry name" value="CYCLOINULO-OLIGOSACCHARIDE FRUCTANOTRANSFERASE-RELATED"/>
    <property type="match status" value="1"/>
</dbReference>
<reference evidence="5 6" key="1">
    <citation type="submission" date="2019-02" db="EMBL/GenBank/DDBJ databases">
        <title>Deep-cultivation of Planctomycetes and their phenomic and genomic characterization uncovers novel biology.</title>
        <authorList>
            <person name="Wiegand S."/>
            <person name="Jogler M."/>
            <person name="Boedeker C."/>
            <person name="Pinto D."/>
            <person name="Vollmers J."/>
            <person name="Rivas-Marin E."/>
            <person name="Kohn T."/>
            <person name="Peeters S.H."/>
            <person name="Heuer A."/>
            <person name="Rast P."/>
            <person name="Oberbeckmann S."/>
            <person name="Bunk B."/>
            <person name="Jeske O."/>
            <person name="Meyerdierks A."/>
            <person name="Storesund J.E."/>
            <person name="Kallscheuer N."/>
            <person name="Luecker S."/>
            <person name="Lage O.M."/>
            <person name="Pohl T."/>
            <person name="Merkel B.J."/>
            <person name="Hornburger P."/>
            <person name="Mueller R.-W."/>
            <person name="Bruemmer F."/>
            <person name="Labrenz M."/>
            <person name="Spormann A.M."/>
            <person name="Op den Camp H."/>
            <person name="Overmann J."/>
            <person name="Amann R."/>
            <person name="Jetten M.S.M."/>
            <person name="Mascher T."/>
            <person name="Medema M.H."/>
            <person name="Devos D.P."/>
            <person name="Kaster A.-K."/>
            <person name="Ovreas L."/>
            <person name="Rohde M."/>
            <person name="Galperin M.Y."/>
            <person name="Jogler C."/>
        </authorList>
    </citation>
    <scope>NUCLEOTIDE SEQUENCE [LARGE SCALE GENOMIC DNA]</scope>
    <source>
        <strain evidence="5 6">K23_9</strain>
    </source>
</reference>
<evidence type="ECO:0000256" key="1">
    <source>
        <dbReference type="SAM" id="MobiDB-lite"/>
    </source>
</evidence>
<feature type="compositionally biased region" description="Basic and acidic residues" evidence="1">
    <location>
        <begin position="127"/>
        <end position="136"/>
    </location>
</feature>
<dbReference type="Pfam" id="PF07583">
    <property type="entry name" value="PSCyt2"/>
    <property type="match status" value="1"/>
</dbReference>
<evidence type="ECO:0000313" key="5">
    <source>
        <dbReference type="EMBL" id="QDT12932.1"/>
    </source>
</evidence>
<keyword evidence="2" id="KW-1133">Transmembrane helix</keyword>
<keyword evidence="6" id="KW-1185">Reference proteome</keyword>
<feature type="compositionally biased region" description="Basic and acidic residues" evidence="1">
    <location>
        <begin position="207"/>
        <end position="216"/>
    </location>
</feature>
<organism evidence="5 6">
    <name type="scientific">Stieleria marina</name>
    <dbReference type="NCBI Taxonomy" id="1930275"/>
    <lineage>
        <taxon>Bacteria</taxon>
        <taxon>Pseudomonadati</taxon>
        <taxon>Planctomycetota</taxon>
        <taxon>Planctomycetia</taxon>
        <taxon>Pirellulales</taxon>
        <taxon>Pirellulaceae</taxon>
        <taxon>Stieleria</taxon>
    </lineage>
</organism>
<keyword evidence="2" id="KW-0472">Membrane</keyword>
<feature type="transmembrane region" description="Helical" evidence="2">
    <location>
        <begin position="69"/>
        <end position="96"/>
    </location>
</feature>
<keyword evidence="2" id="KW-0812">Transmembrane</keyword>
<dbReference type="AlphaFoldDB" id="A0A517P0N2"/>
<dbReference type="Proteomes" id="UP000319817">
    <property type="component" value="Chromosome"/>
</dbReference>
<protein>
    <recommendedName>
        <fullName evidence="7">Protein containing DUF1549</fullName>
    </recommendedName>
</protein>
<feature type="region of interest" description="Disordered" evidence="1">
    <location>
        <begin position="207"/>
        <end position="227"/>
    </location>
</feature>
<evidence type="ECO:0000313" key="6">
    <source>
        <dbReference type="Proteomes" id="UP000319817"/>
    </source>
</evidence>
<dbReference type="PANTHER" id="PTHR35889:SF3">
    <property type="entry name" value="F-BOX DOMAIN-CONTAINING PROTEIN"/>
    <property type="match status" value="1"/>
</dbReference>
<name>A0A517P0N2_9BACT</name>
<proteinExistence type="predicted"/>
<dbReference type="RefSeq" id="WP_419189317.1">
    <property type="nucleotide sequence ID" value="NZ_CP036526.1"/>
</dbReference>